<reference evidence="2" key="1">
    <citation type="submission" date="2017-07" db="EMBL/GenBank/DDBJ databases">
        <title>Taro Niue Genome Assembly and Annotation.</title>
        <authorList>
            <person name="Atibalentja N."/>
            <person name="Keating K."/>
            <person name="Fields C.J."/>
        </authorList>
    </citation>
    <scope>NUCLEOTIDE SEQUENCE</scope>
    <source>
        <strain evidence="2">Niue_2</strain>
        <tissue evidence="2">Leaf</tissue>
    </source>
</reference>
<keyword evidence="3" id="KW-1185">Reference proteome</keyword>
<protein>
    <submittedName>
        <fullName evidence="2">Uncharacterized protein</fullName>
    </submittedName>
</protein>
<dbReference type="Proteomes" id="UP000652761">
    <property type="component" value="Unassembled WGS sequence"/>
</dbReference>
<sequence>MHNHRRYIHPFQIILTPLVKELGIIFRPSIGIAYVTIIRNRHSEVVNKRLVSWNSVPRRKFRRRACVQVHRLSHRTLIFLHPAIGSASEAPFRNRHFDSVDTRSYLEISASASKFSSGSLRERDRKLPMRSNTTPFG</sequence>
<dbReference type="EMBL" id="NMUH01000489">
    <property type="protein sequence ID" value="MQL80081.1"/>
    <property type="molecule type" value="Genomic_DNA"/>
</dbReference>
<evidence type="ECO:0000313" key="3">
    <source>
        <dbReference type="Proteomes" id="UP000652761"/>
    </source>
</evidence>
<evidence type="ECO:0000313" key="2">
    <source>
        <dbReference type="EMBL" id="MQL80081.1"/>
    </source>
</evidence>
<feature type="region of interest" description="Disordered" evidence="1">
    <location>
        <begin position="117"/>
        <end position="137"/>
    </location>
</feature>
<gene>
    <name evidence="2" type="ORF">Taro_012534</name>
</gene>
<dbReference type="AlphaFoldDB" id="A0A843U9C9"/>
<name>A0A843U9C9_COLES</name>
<proteinExistence type="predicted"/>
<organism evidence="2 3">
    <name type="scientific">Colocasia esculenta</name>
    <name type="common">Wild taro</name>
    <name type="synonym">Arum esculentum</name>
    <dbReference type="NCBI Taxonomy" id="4460"/>
    <lineage>
        <taxon>Eukaryota</taxon>
        <taxon>Viridiplantae</taxon>
        <taxon>Streptophyta</taxon>
        <taxon>Embryophyta</taxon>
        <taxon>Tracheophyta</taxon>
        <taxon>Spermatophyta</taxon>
        <taxon>Magnoliopsida</taxon>
        <taxon>Liliopsida</taxon>
        <taxon>Araceae</taxon>
        <taxon>Aroideae</taxon>
        <taxon>Colocasieae</taxon>
        <taxon>Colocasia</taxon>
    </lineage>
</organism>
<accession>A0A843U9C9</accession>
<comment type="caution">
    <text evidence="2">The sequence shown here is derived from an EMBL/GenBank/DDBJ whole genome shotgun (WGS) entry which is preliminary data.</text>
</comment>
<evidence type="ECO:0000256" key="1">
    <source>
        <dbReference type="SAM" id="MobiDB-lite"/>
    </source>
</evidence>